<reference evidence="2 3" key="1">
    <citation type="submission" date="2017-05" db="EMBL/GenBank/DDBJ databases">
        <authorList>
            <person name="Varghese N."/>
            <person name="Submissions S."/>
        </authorList>
    </citation>
    <scope>NUCLEOTIDE SEQUENCE [LARGE SCALE GENOMIC DNA]</scope>
    <source>
        <strain evidence="2 3">DSM 29506</strain>
    </source>
</reference>
<organism evidence="2 3">
    <name type="scientific">Thalassovita litoralis</name>
    <dbReference type="NCBI Taxonomy" id="1010611"/>
    <lineage>
        <taxon>Bacteria</taxon>
        <taxon>Pseudomonadati</taxon>
        <taxon>Pseudomonadota</taxon>
        <taxon>Alphaproteobacteria</taxon>
        <taxon>Rhodobacterales</taxon>
        <taxon>Roseobacteraceae</taxon>
        <taxon>Thalassovita</taxon>
    </lineage>
</organism>
<name>A0A521FK62_9RHOB</name>
<evidence type="ECO:0000259" key="1">
    <source>
        <dbReference type="Pfam" id="PF26109"/>
    </source>
</evidence>
<evidence type="ECO:0000313" key="3">
    <source>
        <dbReference type="Proteomes" id="UP000316030"/>
    </source>
</evidence>
<dbReference type="InterPro" id="IPR059019">
    <property type="entry name" value="WHD_CapW"/>
</dbReference>
<sequence length="108" mass="12150">MTKARAITARNSVAQQMRQVWIDAKLCIGDGTINRSDLVVAFDISIQQASHDLTAYRASNPKAVDYDLSTKCYRRHKGGKPAYPQHLRLSVTNAVRALRIFNEMEESV</sequence>
<feature type="domain" description="DNA-binding transcriptional repressor CapW winged helix-turn-helix" evidence="1">
    <location>
        <begin position="30"/>
        <end position="81"/>
    </location>
</feature>
<dbReference type="Pfam" id="PF26109">
    <property type="entry name" value="WHD_BrxR"/>
    <property type="match status" value="1"/>
</dbReference>
<dbReference type="OrthoDB" id="6400324at2"/>
<dbReference type="Proteomes" id="UP000316030">
    <property type="component" value="Unassembled WGS sequence"/>
</dbReference>
<keyword evidence="3" id="KW-1185">Reference proteome</keyword>
<dbReference type="RefSeq" id="WP_142494531.1">
    <property type="nucleotide sequence ID" value="NZ_FXTO01000031.1"/>
</dbReference>
<evidence type="ECO:0000313" key="2">
    <source>
        <dbReference type="EMBL" id="SMO95990.1"/>
    </source>
</evidence>
<proteinExistence type="predicted"/>
<gene>
    <name evidence="2" type="ORF">SAMN06265173_13110</name>
</gene>
<dbReference type="EMBL" id="FXTO01000031">
    <property type="protein sequence ID" value="SMO95990.1"/>
    <property type="molecule type" value="Genomic_DNA"/>
</dbReference>
<dbReference type="AlphaFoldDB" id="A0A521FK62"/>
<protein>
    <recommendedName>
        <fullName evidence="1">DNA-binding transcriptional repressor CapW winged helix-turn-helix domain-containing protein</fullName>
    </recommendedName>
</protein>
<accession>A0A521FK62</accession>